<reference evidence="1 2" key="1">
    <citation type="submission" date="2024-09" db="EMBL/GenBank/DDBJ databases">
        <title>Chromosome-scale assembly of Riccia fluitans.</title>
        <authorList>
            <person name="Paukszto L."/>
            <person name="Sawicki J."/>
            <person name="Karawczyk K."/>
            <person name="Piernik-Szablinska J."/>
            <person name="Szczecinska M."/>
            <person name="Mazdziarz M."/>
        </authorList>
    </citation>
    <scope>NUCLEOTIDE SEQUENCE [LARGE SCALE GENOMIC DNA]</scope>
    <source>
        <strain evidence="1">Rf_01</strain>
        <tissue evidence="1">Aerial parts of the thallus</tissue>
    </source>
</reference>
<dbReference type="Proteomes" id="UP001605036">
    <property type="component" value="Unassembled WGS sequence"/>
</dbReference>
<keyword evidence="2" id="KW-1185">Reference proteome</keyword>
<evidence type="ECO:0000313" key="2">
    <source>
        <dbReference type="Proteomes" id="UP001605036"/>
    </source>
</evidence>
<protein>
    <submittedName>
        <fullName evidence="1">Uncharacterized protein</fullName>
    </submittedName>
</protein>
<accession>A0ABD1ZMX5</accession>
<sequence length="75" mass="8528">MTCPPHPKYPSDMRNHHAMRRPGYAHTIRLLEELLPTYVSLKRAIGPKSTHADVVRFVFDAIESAIEAALQAHEH</sequence>
<evidence type="ECO:0000313" key="1">
    <source>
        <dbReference type="EMBL" id="KAL2652690.1"/>
    </source>
</evidence>
<organism evidence="1 2">
    <name type="scientific">Riccia fluitans</name>
    <dbReference type="NCBI Taxonomy" id="41844"/>
    <lineage>
        <taxon>Eukaryota</taxon>
        <taxon>Viridiplantae</taxon>
        <taxon>Streptophyta</taxon>
        <taxon>Embryophyta</taxon>
        <taxon>Marchantiophyta</taxon>
        <taxon>Marchantiopsida</taxon>
        <taxon>Marchantiidae</taxon>
        <taxon>Marchantiales</taxon>
        <taxon>Ricciaceae</taxon>
        <taxon>Riccia</taxon>
    </lineage>
</organism>
<name>A0ABD1ZMX5_9MARC</name>
<proteinExistence type="predicted"/>
<dbReference type="EMBL" id="JBHFFA010000001">
    <property type="protein sequence ID" value="KAL2652690.1"/>
    <property type="molecule type" value="Genomic_DNA"/>
</dbReference>
<gene>
    <name evidence="1" type="ORF">R1flu_020818</name>
</gene>
<comment type="caution">
    <text evidence="1">The sequence shown here is derived from an EMBL/GenBank/DDBJ whole genome shotgun (WGS) entry which is preliminary data.</text>
</comment>
<dbReference type="AlphaFoldDB" id="A0ABD1ZMX5"/>